<dbReference type="InterPro" id="IPR005717">
    <property type="entry name" value="Ribosomal_uS7_bac/org-type"/>
</dbReference>
<dbReference type="Gene3D" id="1.10.455.10">
    <property type="entry name" value="Ribosomal protein S7 domain"/>
    <property type="match status" value="1"/>
</dbReference>
<evidence type="ECO:0000256" key="7">
    <source>
        <dbReference type="RuleBase" id="RU003619"/>
    </source>
</evidence>
<dbReference type="InterPro" id="IPR020606">
    <property type="entry name" value="Ribosomal_uS7_CS"/>
</dbReference>
<proteinExistence type="inferred from homology"/>
<protein>
    <recommendedName>
        <fullName evidence="6">Small ribosomal subunit protein uS7c</fullName>
    </recommendedName>
</protein>
<keyword evidence="3 6" id="KW-0694">RNA-binding</keyword>
<evidence type="ECO:0000259" key="8">
    <source>
        <dbReference type="Pfam" id="PF00177"/>
    </source>
</evidence>
<dbReference type="GO" id="GO:0003735">
    <property type="term" value="F:structural constituent of ribosome"/>
    <property type="evidence" value="ECO:0007669"/>
    <property type="project" value="InterPro"/>
</dbReference>
<dbReference type="GO" id="GO:0019843">
    <property type="term" value="F:rRNA binding"/>
    <property type="evidence" value="ECO:0007669"/>
    <property type="project" value="UniProtKB-UniRule"/>
</dbReference>
<dbReference type="NCBIfam" id="TIGR01029">
    <property type="entry name" value="rpsG_bact"/>
    <property type="match status" value="1"/>
</dbReference>
<dbReference type="CDD" id="cd14871">
    <property type="entry name" value="uS7_Chloroplast"/>
    <property type="match status" value="1"/>
</dbReference>
<dbReference type="SUPFAM" id="SSF47973">
    <property type="entry name" value="Ribosomal protein S7"/>
    <property type="match status" value="1"/>
</dbReference>
<dbReference type="GO" id="GO:0006412">
    <property type="term" value="P:translation"/>
    <property type="evidence" value="ECO:0007669"/>
    <property type="project" value="UniProtKB-UniRule"/>
</dbReference>
<geneLocation type="chloroplast" evidence="9"/>
<feature type="domain" description="Small ribosomal subunit protein uS7" evidence="8">
    <location>
        <begin position="2"/>
        <end position="149"/>
    </location>
</feature>
<dbReference type="InterPro" id="IPR000235">
    <property type="entry name" value="Ribosomal_uS7"/>
</dbReference>
<evidence type="ECO:0000256" key="5">
    <source>
        <dbReference type="ARBA" id="ARBA00023274"/>
    </source>
</evidence>
<keyword evidence="4 6" id="KW-0689">Ribosomal protein</keyword>
<reference evidence="9" key="2">
    <citation type="submission" date="2016-02" db="EMBL/GenBank/DDBJ databases">
        <authorList>
            <person name="Wen L."/>
            <person name="He K."/>
            <person name="Yang H."/>
        </authorList>
    </citation>
    <scope>NUCLEOTIDE SEQUENCE</scope>
    <source>
        <strain evidence="9">CCMP291</strain>
    </source>
</reference>
<sequence>MSRRSRAQKTLANPDPIYNSRLVTLLISRVLQAGKKSLAQKIVYGALEIISTKTEENPVLLLEKAVKNVTPGVEVKARRVGGSTYQVPIEIRAYRGTNISLKWITEFARERSGKSMAMKLSNEILDAAKETGNSIRKKEQTHKAADANKAFAHFRY</sequence>
<comment type="similarity">
    <text evidence="1 6 7">Belongs to the universal ribosomal protein uS7 family.</text>
</comment>
<dbReference type="InterPro" id="IPR023798">
    <property type="entry name" value="Ribosomal_uS7_dom"/>
</dbReference>
<evidence type="ECO:0000256" key="3">
    <source>
        <dbReference type="ARBA" id="ARBA00022884"/>
    </source>
</evidence>
<dbReference type="PROSITE" id="PS00052">
    <property type="entry name" value="RIBOSOMAL_S7"/>
    <property type="match status" value="1"/>
</dbReference>
<reference evidence="9" key="1">
    <citation type="journal article" date="2014" name="BMC Genomics">
        <title>The mitochondrial and chloroplast genomes of the haptophyte Chrysochromulina tobin contain unique repeat structures and gene profiles.</title>
        <authorList>
            <person name="Hovde B.T."/>
            <person name="Starkenburg S.R."/>
            <person name="Hunsperger H.M."/>
            <person name="Mercer L.D."/>
            <person name="Deodato C.R."/>
            <person name="Jha R.K."/>
            <person name="Chertkov O."/>
            <person name="Monnat R.J.Jr."/>
            <person name="Cattolico R.A."/>
        </authorList>
    </citation>
    <scope>NUCLEOTIDE SEQUENCE</scope>
    <source>
        <strain evidence="9">CCMP291</strain>
    </source>
</reference>
<evidence type="ECO:0000256" key="4">
    <source>
        <dbReference type="ARBA" id="ARBA00022980"/>
    </source>
</evidence>
<accession>A0A075DWT1</accession>
<name>A0A075DWT1_9EUKA</name>
<evidence type="ECO:0000256" key="1">
    <source>
        <dbReference type="ARBA" id="ARBA00007151"/>
    </source>
</evidence>
<evidence type="ECO:0000256" key="2">
    <source>
        <dbReference type="ARBA" id="ARBA00022730"/>
    </source>
</evidence>
<organism evidence="9">
    <name type="scientific">Chrysochromulina tobinii</name>
    <dbReference type="NCBI Taxonomy" id="1460289"/>
    <lineage>
        <taxon>Eukaryota</taxon>
        <taxon>Haptista</taxon>
        <taxon>Haptophyta</taxon>
        <taxon>Prymnesiophyceae</taxon>
        <taxon>Prymnesiales</taxon>
        <taxon>Chrysochromulinaceae</taxon>
        <taxon>Chrysochromulina</taxon>
    </lineage>
</organism>
<evidence type="ECO:0000256" key="6">
    <source>
        <dbReference type="HAMAP-Rule" id="MF_00480"/>
    </source>
</evidence>
<keyword evidence="9" id="KW-0150">Chloroplast</keyword>
<dbReference type="PANTHER" id="PTHR11205">
    <property type="entry name" value="RIBOSOMAL PROTEIN S7"/>
    <property type="match status" value="1"/>
</dbReference>
<evidence type="ECO:0000313" key="9">
    <source>
        <dbReference type="EMBL" id="AHY04345.1"/>
    </source>
</evidence>
<keyword evidence="2 6" id="KW-0699">rRNA-binding</keyword>
<keyword evidence="9" id="KW-0934">Plastid</keyword>
<comment type="subunit">
    <text evidence="6">Part of the 30S ribosomal subunit.</text>
</comment>
<dbReference type="PIRSF" id="PIRSF002122">
    <property type="entry name" value="RPS7p_RPS7a_RPS5e_RPS7o"/>
    <property type="match status" value="1"/>
</dbReference>
<dbReference type="HAMAP" id="MF_00480_B">
    <property type="entry name" value="Ribosomal_uS7_B"/>
    <property type="match status" value="1"/>
</dbReference>
<dbReference type="FunFam" id="1.10.455.10:FF:000001">
    <property type="entry name" value="30S ribosomal protein S7"/>
    <property type="match status" value="1"/>
</dbReference>
<gene>
    <name evidence="6 9" type="primary">rps7</name>
    <name evidence="9" type="ORF">ChtoCp_00059</name>
</gene>
<dbReference type="InterPro" id="IPR036823">
    <property type="entry name" value="Ribosomal_uS7_dom_sf"/>
</dbReference>
<comment type="subcellular location">
    <subcellularLocation>
        <location evidence="6">Plastid</location>
        <location evidence="6">Chloroplast</location>
    </subcellularLocation>
</comment>
<dbReference type="GO" id="GO:0009507">
    <property type="term" value="C:chloroplast"/>
    <property type="evidence" value="ECO:0007669"/>
    <property type="project" value="UniProtKB-SubCell"/>
</dbReference>
<comment type="function">
    <text evidence="6">One of the primary rRNA binding proteins, it binds directly to 16S rRNA where it nucleates assembly of the head domain of the 30S subunit.</text>
</comment>
<dbReference type="AlphaFoldDB" id="A0A075DWT1"/>
<keyword evidence="5 6" id="KW-0687">Ribonucleoprotein</keyword>
<dbReference type="Pfam" id="PF00177">
    <property type="entry name" value="Ribosomal_S7"/>
    <property type="match status" value="1"/>
</dbReference>
<dbReference type="GO" id="GO:0015935">
    <property type="term" value="C:small ribosomal subunit"/>
    <property type="evidence" value="ECO:0007669"/>
    <property type="project" value="InterPro"/>
</dbReference>
<dbReference type="EMBL" id="KJ201907">
    <property type="protein sequence ID" value="AHY04345.1"/>
    <property type="molecule type" value="Genomic_DNA"/>
</dbReference>